<feature type="transmembrane region" description="Helical" evidence="4">
    <location>
        <begin position="355"/>
        <end position="375"/>
    </location>
</feature>
<dbReference type="InterPro" id="IPR036259">
    <property type="entry name" value="MFS_trans_sf"/>
</dbReference>
<reference evidence="6 7" key="1">
    <citation type="submission" date="2017-09" db="EMBL/GenBank/DDBJ databases">
        <title>The diverse metabolic capabilities of V. boronicumulans make it an excellent choice for continued studies on novel biodegradation.</title>
        <authorList>
            <person name="Sun S."/>
        </authorList>
    </citation>
    <scope>NUCLEOTIDE SEQUENCE [LARGE SCALE GENOMIC DNA]</scope>
    <source>
        <strain evidence="6 7">J1</strain>
    </source>
</reference>
<evidence type="ECO:0000313" key="7">
    <source>
        <dbReference type="Proteomes" id="UP000217154"/>
    </source>
</evidence>
<dbReference type="CDD" id="cd17355">
    <property type="entry name" value="MFS_YcxA_like"/>
    <property type="match status" value="1"/>
</dbReference>
<dbReference type="GO" id="GO:0022857">
    <property type="term" value="F:transmembrane transporter activity"/>
    <property type="evidence" value="ECO:0007669"/>
    <property type="project" value="InterPro"/>
</dbReference>
<proteinExistence type="predicted"/>
<feature type="transmembrane region" description="Helical" evidence="4">
    <location>
        <begin position="387"/>
        <end position="408"/>
    </location>
</feature>
<keyword evidence="1 4" id="KW-0812">Transmembrane</keyword>
<dbReference type="InterPro" id="IPR011701">
    <property type="entry name" value="MFS"/>
</dbReference>
<evidence type="ECO:0000313" key="6">
    <source>
        <dbReference type="EMBL" id="ATA52694.1"/>
    </source>
</evidence>
<feature type="transmembrane region" description="Helical" evidence="4">
    <location>
        <begin position="298"/>
        <end position="316"/>
    </location>
</feature>
<dbReference type="Proteomes" id="UP000217154">
    <property type="component" value="Chromosome"/>
</dbReference>
<accession>A0A250DEK0</accession>
<feature type="transmembrane region" description="Helical" evidence="4">
    <location>
        <begin position="145"/>
        <end position="165"/>
    </location>
</feature>
<keyword evidence="3 4" id="KW-0472">Membrane</keyword>
<feature type="transmembrane region" description="Helical" evidence="4">
    <location>
        <begin position="322"/>
        <end position="343"/>
    </location>
</feature>
<feature type="transmembrane region" description="Helical" evidence="4">
    <location>
        <begin position="225"/>
        <end position="249"/>
    </location>
</feature>
<protein>
    <submittedName>
        <fullName evidence="6">MFS transporter</fullName>
    </submittedName>
</protein>
<evidence type="ECO:0000259" key="5">
    <source>
        <dbReference type="PROSITE" id="PS50850"/>
    </source>
</evidence>
<evidence type="ECO:0000256" key="2">
    <source>
        <dbReference type="ARBA" id="ARBA00022989"/>
    </source>
</evidence>
<feature type="transmembrane region" description="Helical" evidence="4">
    <location>
        <begin position="269"/>
        <end position="286"/>
    </location>
</feature>
<dbReference type="PANTHER" id="PTHR11360">
    <property type="entry name" value="MONOCARBOXYLATE TRANSPORTER"/>
    <property type="match status" value="1"/>
</dbReference>
<evidence type="ECO:0000256" key="3">
    <source>
        <dbReference type="ARBA" id="ARBA00023136"/>
    </source>
</evidence>
<gene>
    <name evidence="6" type="ORF">CKY39_05305</name>
</gene>
<feature type="transmembrane region" description="Helical" evidence="4">
    <location>
        <begin position="58"/>
        <end position="76"/>
    </location>
</feature>
<keyword evidence="2 4" id="KW-1133">Transmembrane helix</keyword>
<feature type="transmembrane region" description="Helical" evidence="4">
    <location>
        <begin position="22"/>
        <end position="46"/>
    </location>
</feature>
<organism evidence="6 7">
    <name type="scientific">Variovorax boronicumulans</name>
    <dbReference type="NCBI Taxonomy" id="436515"/>
    <lineage>
        <taxon>Bacteria</taxon>
        <taxon>Pseudomonadati</taxon>
        <taxon>Pseudomonadota</taxon>
        <taxon>Betaproteobacteria</taxon>
        <taxon>Burkholderiales</taxon>
        <taxon>Comamonadaceae</taxon>
        <taxon>Variovorax</taxon>
    </lineage>
</organism>
<evidence type="ECO:0000256" key="1">
    <source>
        <dbReference type="ARBA" id="ARBA00022692"/>
    </source>
</evidence>
<dbReference type="InterPro" id="IPR020846">
    <property type="entry name" value="MFS_dom"/>
</dbReference>
<feature type="transmembrane region" description="Helical" evidence="4">
    <location>
        <begin position="88"/>
        <end position="105"/>
    </location>
</feature>
<dbReference type="AlphaFoldDB" id="A0A250DEK0"/>
<feature type="transmembrane region" description="Helical" evidence="4">
    <location>
        <begin position="111"/>
        <end position="133"/>
    </location>
</feature>
<dbReference type="InterPro" id="IPR050327">
    <property type="entry name" value="Proton-linked_MCT"/>
</dbReference>
<sequence>MKTTPETTIVHQPDSRYAMVRLALTLLVMTVGSSGMYVVSVMLPAVQAEFGVARADASMPYTLLMLGFGFGGVLMGKLADRIGVMKPLLMGSVFLAAGYIATGLSEGIVSFTVAQALLVGLLGSSVAFAPLVADTSLWFVKRRGIAVAVCASGNYLAGAVWPPIAQHFVEQVGWRQTYIGMGIFCGVTMALLALFFRARPPALAEVAPVSQVAGSTLVRDMTRPFGLSMGTAQGLLCVAGVACCVAMAMPQVHIVAYCGDLGYGPAQGAMMLSLMLGFGIVSRLVSGAICDRIGGLRTLMLGGVLQCVALLLFLPFDGLVPLYVISALFGLFQGGIVPSYAIIVREHFPPKEAGARVGTVLMFTLFGMALGGWMSGKVFDLTGSYHAAFLNGIGWNLVNVSIAAFLLFRVRQMRRGGVAVAA</sequence>
<feature type="transmembrane region" description="Helical" evidence="4">
    <location>
        <begin position="177"/>
        <end position="196"/>
    </location>
</feature>
<dbReference type="EMBL" id="CP023284">
    <property type="protein sequence ID" value="ATA52694.1"/>
    <property type="molecule type" value="Genomic_DNA"/>
</dbReference>
<name>A0A250DEK0_9BURK</name>
<dbReference type="Pfam" id="PF07690">
    <property type="entry name" value="MFS_1"/>
    <property type="match status" value="1"/>
</dbReference>
<dbReference type="PROSITE" id="PS50850">
    <property type="entry name" value="MFS"/>
    <property type="match status" value="1"/>
</dbReference>
<evidence type="ECO:0000256" key="4">
    <source>
        <dbReference type="SAM" id="Phobius"/>
    </source>
</evidence>
<dbReference type="PANTHER" id="PTHR11360:SF290">
    <property type="entry name" value="MONOCARBOXYLATE MFS PERMEASE"/>
    <property type="match status" value="1"/>
</dbReference>
<feature type="domain" description="Major facilitator superfamily (MFS) profile" evidence="5">
    <location>
        <begin position="18"/>
        <end position="411"/>
    </location>
</feature>
<dbReference type="KEGG" id="vbo:CKY39_05305"/>
<dbReference type="RefSeq" id="WP_095743696.1">
    <property type="nucleotide sequence ID" value="NZ_CP023284.1"/>
</dbReference>
<dbReference type="Gene3D" id="1.20.1250.20">
    <property type="entry name" value="MFS general substrate transporter like domains"/>
    <property type="match status" value="2"/>
</dbReference>
<dbReference type="SUPFAM" id="SSF103473">
    <property type="entry name" value="MFS general substrate transporter"/>
    <property type="match status" value="1"/>
</dbReference>